<name>A0A9D7SST6_9BACT</name>
<dbReference type="SUPFAM" id="SSF50156">
    <property type="entry name" value="PDZ domain-like"/>
    <property type="match status" value="1"/>
</dbReference>
<feature type="domain" description="PDZ" evidence="1">
    <location>
        <begin position="333"/>
        <end position="404"/>
    </location>
</feature>
<dbReference type="InterPro" id="IPR001478">
    <property type="entry name" value="PDZ"/>
</dbReference>
<dbReference type="Proteomes" id="UP000808337">
    <property type="component" value="Unassembled WGS sequence"/>
</dbReference>
<dbReference type="InterPro" id="IPR021109">
    <property type="entry name" value="Peptidase_aspartic_dom_sf"/>
</dbReference>
<dbReference type="GO" id="GO:0006508">
    <property type="term" value="P:proteolysis"/>
    <property type="evidence" value="ECO:0007669"/>
    <property type="project" value="UniProtKB-KW"/>
</dbReference>
<dbReference type="EMBL" id="JADKGY010000001">
    <property type="protein sequence ID" value="MBK9981202.1"/>
    <property type="molecule type" value="Genomic_DNA"/>
</dbReference>
<organism evidence="2 3">
    <name type="scientific">Candidatus Opimibacter skivensis</name>
    <dbReference type="NCBI Taxonomy" id="2982028"/>
    <lineage>
        <taxon>Bacteria</taxon>
        <taxon>Pseudomonadati</taxon>
        <taxon>Bacteroidota</taxon>
        <taxon>Saprospiria</taxon>
        <taxon>Saprospirales</taxon>
        <taxon>Saprospiraceae</taxon>
        <taxon>Candidatus Opimibacter</taxon>
    </lineage>
</organism>
<dbReference type="GO" id="GO:0008233">
    <property type="term" value="F:peptidase activity"/>
    <property type="evidence" value="ECO:0007669"/>
    <property type="project" value="UniProtKB-KW"/>
</dbReference>
<evidence type="ECO:0000313" key="3">
    <source>
        <dbReference type="Proteomes" id="UP000808337"/>
    </source>
</evidence>
<dbReference type="InterPro" id="IPR041489">
    <property type="entry name" value="PDZ_6"/>
</dbReference>
<evidence type="ECO:0000313" key="2">
    <source>
        <dbReference type="EMBL" id="MBK9981202.1"/>
    </source>
</evidence>
<accession>A0A9D7SST6</accession>
<proteinExistence type="predicted"/>
<comment type="caution">
    <text evidence="2">The sequence shown here is derived from an EMBL/GenBank/DDBJ whole genome shotgun (WGS) entry which is preliminary data.</text>
</comment>
<dbReference type="Gene3D" id="2.30.42.10">
    <property type="match status" value="1"/>
</dbReference>
<keyword evidence="2" id="KW-0378">Hydrolase</keyword>
<protein>
    <submittedName>
        <fullName evidence="2">Aspartyl protease family protein</fullName>
    </submittedName>
</protein>
<sequence length="417" mass="47650">MIEKQIRYITLLAFLVLVINGRTTQAQSVIPDQTSLLDGNRKVTIPFIYVHNFIILKVKLYGVLSVNLIYDTGAEHVIIFKKEYTDLLQATYDKRIPIMGADLSRKIYALISRNATLQLEGLMPKASDLLVLEEDYFKLDELVGIPIDGLIGGGFFRNLIVNIDYRNSRMTLYDPVHFEIPKGYMSLPIRIKTNKPYIDAETSLQDGTVVQVDLLIDTGAGVPLLLHTNSLASLHLPEHYIRGKLGMGLGGYLEGFIGRINMLRFGELEFPGVLTSFQEISQDWLDDQDRFRNGIIGNQLLNRFNVFFDYIQGQLYLKPNHRKQRPFTMDRSGLIIFAFSDNFNQFVVKDIIESSPAAEADIRPEDLIVKIHGFPAHFYSLEEINSMLQKKVGKRVRLVIKRDGRKLKKEIVLRELI</sequence>
<reference evidence="2 3" key="1">
    <citation type="submission" date="2020-10" db="EMBL/GenBank/DDBJ databases">
        <title>Connecting structure to function with the recovery of over 1000 high-quality activated sludge metagenome-assembled genomes encoding full-length rRNA genes using long-read sequencing.</title>
        <authorList>
            <person name="Singleton C.M."/>
            <person name="Petriglieri F."/>
            <person name="Kristensen J.M."/>
            <person name="Kirkegaard R.H."/>
            <person name="Michaelsen T.Y."/>
            <person name="Andersen M.H."/>
            <person name="Karst S.M."/>
            <person name="Dueholm M.S."/>
            <person name="Nielsen P.H."/>
            <person name="Albertsen M."/>
        </authorList>
    </citation>
    <scope>NUCLEOTIDE SEQUENCE [LARGE SCALE GENOMIC DNA]</scope>
    <source>
        <strain evidence="2">Ribe_18-Q3-R11-54_MAXAC.273</strain>
    </source>
</reference>
<evidence type="ECO:0000259" key="1">
    <source>
        <dbReference type="SMART" id="SM00228"/>
    </source>
</evidence>
<keyword evidence="2" id="KW-0645">Protease</keyword>
<gene>
    <name evidence="2" type="ORF">IPP15_02050</name>
</gene>
<dbReference type="SMART" id="SM00228">
    <property type="entry name" value="PDZ"/>
    <property type="match status" value="1"/>
</dbReference>
<dbReference type="Pfam" id="PF17820">
    <property type="entry name" value="PDZ_6"/>
    <property type="match status" value="1"/>
</dbReference>
<dbReference type="Gene3D" id="2.40.70.10">
    <property type="entry name" value="Acid Proteases"/>
    <property type="match status" value="2"/>
</dbReference>
<dbReference type="InterPro" id="IPR036034">
    <property type="entry name" value="PDZ_sf"/>
</dbReference>
<dbReference type="AlphaFoldDB" id="A0A9D7SST6"/>